<keyword evidence="5" id="KW-0378">Hydrolase</keyword>
<dbReference type="InterPro" id="IPR006103">
    <property type="entry name" value="Glyco_hydro_2_cat"/>
</dbReference>
<accession>A0A9D9DDP9</accession>
<dbReference type="Pfam" id="PF02837">
    <property type="entry name" value="Glyco_hydro_2_N"/>
    <property type="match status" value="1"/>
</dbReference>
<dbReference type="Gene3D" id="3.20.20.80">
    <property type="entry name" value="Glycosidases"/>
    <property type="match status" value="1"/>
</dbReference>
<dbReference type="GO" id="GO:0004553">
    <property type="term" value="F:hydrolase activity, hydrolyzing O-glycosyl compounds"/>
    <property type="evidence" value="ECO:0007669"/>
    <property type="project" value="InterPro"/>
</dbReference>
<dbReference type="SUPFAM" id="SSF49785">
    <property type="entry name" value="Galactose-binding domain-like"/>
    <property type="match status" value="1"/>
</dbReference>
<evidence type="ECO:0000256" key="1">
    <source>
        <dbReference type="ARBA" id="ARBA00007401"/>
    </source>
</evidence>
<evidence type="ECO:0000259" key="3">
    <source>
        <dbReference type="Pfam" id="PF02836"/>
    </source>
</evidence>
<dbReference type="Proteomes" id="UP000823634">
    <property type="component" value="Unassembled WGS sequence"/>
</dbReference>
<evidence type="ECO:0000313" key="5">
    <source>
        <dbReference type="EMBL" id="MBO8425688.1"/>
    </source>
</evidence>
<dbReference type="InterPro" id="IPR017853">
    <property type="entry name" value="GH"/>
</dbReference>
<dbReference type="GO" id="GO:0005975">
    <property type="term" value="P:carbohydrate metabolic process"/>
    <property type="evidence" value="ECO:0007669"/>
    <property type="project" value="InterPro"/>
</dbReference>
<reference evidence="5" key="1">
    <citation type="submission" date="2020-10" db="EMBL/GenBank/DDBJ databases">
        <authorList>
            <person name="Gilroy R."/>
        </authorList>
    </citation>
    <scope>NUCLEOTIDE SEQUENCE</scope>
    <source>
        <strain evidence="5">17113</strain>
    </source>
</reference>
<proteinExistence type="inferred from homology"/>
<feature type="domain" description="Glycoside hydrolase family 2 catalytic" evidence="3">
    <location>
        <begin position="312"/>
        <end position="565"/>
    </location>
</feature>
<dbReference type="Pfam" id="PF00703">
    <property type="entry name" value="Glyco_hydro_2"/>
    <property type="match status" value="1"/>
</dbReference>
<dbReference type="InterPro" id="IPR006102">
    <property type="entry name" value="Ig-like_GH2"/>
</dbReference>
<comment type="caution">
    <text evidence="5">The sequence shown here is derived from an EMBL/GenBank/DDBJ whole genome shotgun (WGS) entry which is preliminary data.</text>
</comment>
<name>A0A9D9DDP9_9FIRM</name>
<organism evidence="5 6">
    <name type="scientific">Candidatus Alloenteromonas pullistercoris</name>
    <dbReference type="NCBI Taxonomy" id="2840785"/>
    <lineage>
        <taxon>Bacteria</taxon>
        <taxon>Bacillati</taxon>
        <taxon>Bacillota</taxon>
        <taxon>Bacillota incertae sedis</taxon>
        <taxon>Candidatus Alloenteromonas</taxon>
    </lineage>
</organism>
<dbReference type="InterPro" id="IPR008979">
    <property type="entry name" value="Galactose-bd-like_sf"/>
</dbReference>
<dbReference type="Pfam" id="PF02836">
    <property type="entry name" value="Glyco_hydro_2_C"/>
    <property type="match status" value="1"/>
</dbReference>
<dbReference type="EMBL" id="JADINA010000001">
    <property type="protein sequence ID" value="MBO8425688.1"/>
    <property type="molecule type" value="Genomic_DNA"/>
</dbReference>
<dbReference type="PANTHER" id="PTHR42732:SF3">
    <property type="entry name" value="HYDROLASE"/>
    <property type="match status" value="1"/>
</dbReference>
<reference evidence="5" key="2">
    <citation type="journal article" date="2021" name="PeerJ">
        <title>Extensive microbial diversity within the chicken gut microbiome revealed by metagenomics and culture.</title>
        <authorList>
            <person name="Gilroy R."/>
            <person name="Ravi A."/>
            <person name="Getino M."/>
            <person name="Pursley I."/>
            <person name="Horton D.L."/>
            <person name="Alikhan N.F."/>
            <person name="Baker D."/>
            <person name="Gharbi K."/>
            <person name="Hall N."/>
            <person name="Watson M."/>
            <person name="Adriaenssens E.M."/>
            <person name="Foster-Nyarko E."/>
            <person name="Jarju S."/>
            <person name="Secka A."/>
            <person name="Antonio M."/>
            <person name="Oren A."/>
            <person name="Chaudhuri R.R."/>
            <person name="La Ragione R."/>
            <person name="Hildebrand F."/>
            <person name="Pallen M.J."/>
        </authorList>
    </citation>
    <scope>NUCLEOTIDE SEQUENCE</scope>
    <source>
        <strain evidence="5">17113</strain>
    </source>
</reference>
<dbReference type="SUPFAM" id="SSF51445">
    <property type="entry name" value="(Trans)glycosidases"/>
    <property type="match status" value="1"/>
</dbReference>
<feature type="domain" description="Glycosyl hydrolases family 2 sugar binding" evidence="4">
    <location>
        <begin position="28"/>
        <end position="144"/>
    </location>
</feature>
<dbReference type="Gene3D" id="2.60.120.260">
    <property type="entry name" value="Galactose-binding domain-like"/>
    <property type="match status" value="1"/>
</dbReference>
<sequence>MSKKEAMEMRIKMDESPRPQLLQGEWVSLNGPWSFLFDDLDQGLEKGYQEALPSPREIIVPFAYQTPSSGIGDTTRHDHVWYQKDIEVRDLSKRHILHFEGADYHLTLFVNGNKAGEDHGAYHRMSFDITPYLAIGNNRLSVKCDDDYSKAKPRGKQRYKDESFACWYVDTTGIYKECWLEVVGPSYLSDLRLWPSVKTKSVILDLRGVAKKAKAKIKYRGETLGEAEADFDNGQATLSLSVKGDLRLWDVGKPELYDIEISLDGQKPVMTYCAFREIEAKGGKVYLNGHPLYQQLILDQGYWRDSGLTPPSNKALLDDIKAMMEMGFNGARKHQKVEDERFLYYADCLGYLVWAEMPSMYELTDASKEELKREWLLSVAQQLSHPCVICYVPFNESWGVYDIGKSKDVQNYVDEVVNATKALDPTRFVISNDGWEHTTSSLITLHHYEQDAKKFAIGFANREDVLSKVFDYSGKKALADGYEYKGQPILLTEYGGAAYDADTKNNGNWGYGKTVCDEESFIARYDELTSFIASLPYCEGYCYTQLSDVEQEVNGLLTSDRRPKADPRRIAAINEKAAKLHFGQ</sequence>
<dbReference type="PANTHER" id="PTHR42732">
    <property type="entry name" value="BETA-GALACTOSIDASE"/>
    <property type="match status" value="1"/>
</dbReference>
<evidence type="ECO:0000259" key="4">
    <source>
        <dbReference type="Pfam" id="PF02837"/>
    </source>
</evidence>
<evidence type="ECO:0000259" key="2">
    <source>
        <dbReference type="Pfam" id="PF00703"/>
    </source>
</evidence>
<protein>
    <submittedName>
        <fullName evidence="5">Glycoside hydrolase family 2</fullName>
    </submittedName>
</protein>
<dbReference type="InterPro" id="IPR006104">
    <property type="entry name" value="Glyco_hydro_2_N"/>
</dbReference>
<dbReference type="AlphaFoldDB" id="A0A9D9DDP9"/>
<gene>
    <name evidence="5" type="ORF">IAC61_00010</name>
</gene>
<feature type="domain" description="Glycoside hydrolase family 2 immunoglobulin-like beta-sandwich" evidence="2">
    <location>
        <begin position="187"/>
        <end position="269"/>
    </location>
</feature>
<dbReference type="InterPro" id="IPR051913">
    <property type="entry name" value="GH2_Domain-Containing"/>
</dbReference>
<evidence type="ECO:0000313" key="6">
    <source>
        <dbReference type="Proteomes" id="UP000823634"/>
    </source>
</evidence>
<comment type="similarity">
    <text evidence="1">Belongs to the glycosyl hydrolase 2 family.</text>
</comment>